<dbReference type="AlphaFoldDB" id="A0A4Y9Y4F4"/>
<name>A0A4Y9Y4F4_9APHY</name>
<accession>A0A4Y9Y4F4</accession>
<dbReference type="SUPFAM" id="SSF81383">
    <property type="entry name" value="F-box domain"/>
    <property type="match status" value="1"/>
</dbReference>
<feature type="region of interest" description="Disordered" evidence="1">
    <location>
        <begin position="524"/>
        <end position="547"/>
    </location>
</feature>
<protein>
    <recommendedName>
        <fullName evidence="4">F-box domain-containing protein</fullName>
    </recommendedName>
</protein>
<evidence type="ECO:0008006" key="4">
    <source>
        <dbReference type="Google" id="ProtNLM"/>
    </source>
</evidence>
<reference evidence="2 3" key="1">
    <citation type="submission" date="2019-01" db="EMBL/GenBank/DDBJ databases">
        <title>Genome sequencing of the rare red list fungi Fomitopsis rosea.</title>
        <authorList>
            <person name="Buettner E."/>
            <person name="Kellner H."/>
        </authorList>
    </citation>
    <scope>NUCLEOTIDE SEQUENCE [LARGE SCALE GENOMIC DNA]</scope>
    <source>
        <strain evidence="2 3">DSM 105464</strain>
    </source>
</reference>
<evidence type="ECO:0000313" key="2">
    <source>
        <dbReference type="EMBL" id="TFY56663.1"/>
    </source>
</evidence>
<dbReference type="EMBL" id="SEKV01000486">
    <property type="protein sequence ID" value="TFY56663.1"/>
    <property type="molecule type" value="Genomic_DNA"/>
</dbReference>
<proteinExistence type="predicted"/>
<gene>
    <name evidence="2" type="ORF">EVJ58_g7501</name>
</gene>
<evidence type="ECO:0000313" key="3">
    <source>
        <dbReference type="Proteomes" id="UP000298390"/>
    </source>
</evidence>
<organism evidence="2 3">
    <name type="scientific">Rhodofomes roseus</name>
    <dbReference type="NCBI Taxonomy" id="34475"/>
    <lineage>
        <taxon>Eukaryota</taxon>
        <taxon>Fungi</taxon>
        <taxon>Dikarya</taxon>
        <taxon>Basidiomycota</taxon>
        <taxon>Agaricomycotina</taxon>
        <taxon>Agaricomycetes</taxon>
        <taxon>Polyporales</taxon>
        <taxon>Rhodofomes</taxon>
    </lineage>
</organism>
<comment type="caution">
    <text evidence="2">The sequence shown here is derived from an EMBL/GenBank/DDBJ whole genome shotgun (WGS) entry which is preliminary data.</text>
</comment>
<dbReference type="SUPFAM" id="SSF52047">
    <property type="entry name" value="RNI-like"/>
    <property type="match status" value="1"/>
</dbReference>
<evidence type="ECO:0000256" key="1">
    <source>
        <dbReference type="SAM" id="MobiDB-lite"/>
    </source>
</evidence>
<sequence length="547" mass="62124">MDERVEEHTSDPESIPEKLTGEEPQKEEKDSVVEHERVRVRVRIRFKQPIYSSDTGPRFPQELIEWICEFLWDEPLILFNCICVCRAWYHAARRVLSRPWITWRNREALQDDAHTLIFQRNAPYRKHFKDLSIYDNASKPFAHVWPMFIPGSMLPKVRSVELVGLDWSTKTPHDSFFVYLSSYTSVWSLDLRDCRFRSLTDLRRHPLRPGSVPDYIALRVRSHKLESIDLYSPAPEHPDVPSDYLGTTALNCQALTHMVAANSSAVTDLTLDLRFFTSLSALRQCLAHFCCLTSFQARYHLTSNPSMVTFEETIPAHTEITSIHSWSRFTLTDVPDQSALQLLQLLLTNPESCSKLQDFQVYLADLEATPSVAGNTSLQGLRIVLWDVAPSPQKIHSALTAVLSDIVSVDLQHMYILFTLLEVLPQNHGRAPAVLDPAESISAFHTILLRKIFRALPLFTSNDTGVQIAFYVQKLRDNPTVVAAIKAYVVTLFTPWLDRGIVQLSFISGFDASDTITCVPTSELRGDISSDSGGEDVEEDKHVGEKQ</sequence>
<feature type="region of interest" description="Disordered" evidence="1">
    <location>
        <begin position="1"/>
        <end position="31"/>
    </location>
</feature>
<dbReference type="Proteomes" id="UP000298390">
    <property type="component" value="Unassembled WGS sequence"/>
</dbReference>
<dbReference type="InterPro" id="IPR036047">
    <property type="entry name" value="F-box-like_dom_sf"/>
</dbReference>